<feature type="region of interest" description="Disordered" evidence="14">
    <location>
        <begin position="172"/>
        <end position="194"/>
    </location>
</feature>
<feature type="region of interest" description="Disordered" evidence="14">
    <location>
        <begin position="473"/>
        <end position="492"/>
    </location>
</feature>
<evidence type="ECO:0000256" key="4">
    <source>
        <dbReference type="ARBA" id="ARBA00022490"/>
    </source>
</evidence>
<evidence type="ECO:0000256" key="9">
    <source>
        <dbReference type="ARBA" id="ARBA00023054"/>
    </source>
</evidence>
<keyword evidence="16" id="KW-1185">Reference proteome</keyword>
<keyword evidence="5" id="KW-1017">Isopeptide bond</keyword>
<evidence type="ECO:0000256" key="5">
    <source>
        <dbReference type="ARBA" id="ARBA00022499"/>
    </source>
</evidence>
<keyword evidence="10" id="KW-0206">Cytoskeleton</keyword>
<dbReference type="AlphaFoldDB" id="A0AAX4JRI8"/>
<evidence type="ECO:0000256" key="7">
    <source>
        <dbReference type="ARBA" id="ARBA00022843"/>
    </source>
</evidence>
<evidence type="ECO:0000256" key="10">
    <source>
        <dbReference type="ARBA" id="ARBA00023212"/>
    </source>
</evidence>
<evidence type="ECO:0000256" key="8">
    <source>
        <dbReference type="ARBA" id="ARBA00022990"/>
    </source>
</evidence>
<evidence type="ECO:0000256" key="3">
    <source>
        <dbReference type="ARBA" id="ARBA00004657"/>
    </source>
</evidence>
<keyword evidence="9" id="KW-0175">Coiled coil</keyword>
<evidence type="ECO:0000256" key="1">
    <source>
        <dbReference type="ARBA" id="ARBA00004300"/>
    </source>
</evidence>
<dbReference type="PANTHER" id="PTHR13034">
    <property type="entry name" value="DYNACTIN P62 SUBUNIT"/>
    <property type="match status" value="1"/>
</dbReference>
<dbReference type="PANTHER" id="PTHR13034:SF2">
    <property type="entry name" value="DYNACTIN SUBUNIT 4"/>
    <property type="match status" value="1"/>
</dbReference>
<dbReference type="GO" id="GO:0005869">
    <property type="term" value="C:dynactin complex"/>
    <property type="evidence" value="ECO:0007669"/>
    <property type="project" value="InterPro"/>
</dbReference>
<gene>
    <name evidence="15" type="ORF">L201_002618</name>
</gene>
<dbReference type="InterPro" id="IPR008603">
    <property type="entry name" value="DCTN4"/>
</dbReference>
<organism evidence="15 16">
    <name type="scientific">Kwoniella dendrophila CBS 6074</name>
    <dbReference type="NCBI Taxonomy" id="1295534"/>
    <lineage>
        <taxon>Eukaryota</taxon>
        <taxon>Fungi</taxon>
        <taxon>Dikarya</taxon>
        <taxon>Basidiomycota</taxon>
        <taxon>Agaricomycotina</taxon>
        <taxon>Tremellomycetes</taxon>
        <taxon>Tremellales</taxon>
        <taxon>Cryptococcaceae</taxon>
        <taxon>Kwoniella</taxon>
    </lineage>
</organism>
<keyword evidence="7" id="KW-0832">Ubl conjugation</keyword>
<keyword evidence="8" id="KW-0007">Acetylation</keyword>
<feature type="compositionally biased region" description="Polar residues" evidence="14">
    <location>
        <begin position="353"/>
        <end position="364"/>
    </location>
</feature>
<evidence type="ECO:0000313" key="15">
    <source>
        <dbReference type="EMBL" id="WWC87726.1"/>
    </source>
</evidence>
<comment type="similarity">
    <text evidence="11">Belongs to the dynactin subunit 4 family.</text>
</comment>
<keyword evidence="6" id="KW-0597">Phosphoprotein</keyword>
<dbReference type="GeneID" id="91093290"/>
<dbReference type="EMBL" id="CP144100">
    <property type="protein sequence ID" value="WWC87726.1"/>
    <property type="molecule type" value="Genomic_DNA"/>
</dbReference>
<dbReference type="GO" id="GO:0001725">
    <property type="term" value="C:stress fiber"/>
    <property type="evidence" value="ECO:0007669"/>
    <property type="project" value="UniProtKB-SubCell"/>
</dbReference>
<feature type="region of interest" description="Disordered" evidence="14">
    <location>
        <begin position="349"/>
        <end position="385"/>
    </location>
</feature>
<evidence type="ECO:0000256" key="6">
    <source>
        <dbReference type="ARBA" id="ARBA00022553"/>
    </source>
</evidence>
<feature type="compositionally biased region" description="Low complexity" evidence="14">
    <location>
        <begin position="479"/>
        <end position="491"/>
    </location>
</feature>
<evidence type="ECO:0000313" key="16">
    <source>
        <dbReference type="Proteomes" id="UP001355207"/>
    </source>
</evidence>
<dbReference type="Proteomes" id="UP001355207">
    <property type="component" value="Chromosome 3"/>
</dbReference>
<keyword evidence="4" id="KW-0963">Cytoplasm</keyword>
<evidence type="ECO:0000256" key="2">
    <source>
        <dbReference type="ARBA" id="ARBA00004529"/>
    </source>
</evidence>
<proteinExistence type="inferred from homology"/>
<comment type="subcellular location">
    <subcellularLocation>
        <location evidence="1">Cytoplasm</location>
        <location evidence="1">Cytoskeleton</location>
        <location evidence="1">Microtubule organizing center</location>
        <location evidence="1">Centrosome</location>
    </subcellularLocation>
    <subcellularLocation>
        <location evidence="2">Cytoplasm</location>
        <location evidence="2">Cytoskeleton</location>
        <location evidence="2">Stress fiber</location>
    </subcellularLocation>
    <subcellularLocation>
        <location evidence="3">Cytoplasm</location>
        <location evidence="3">Myofibril</location>
    </subcellularLocation>
</comment>
<accession>A0AAX4JRI8</accession>
<name>A0AAX4JRI8_9TREE</name>
<sequence length="596" mass="66801">MSVTYSCCHLDSPHAPLPPSYPSSSSSYHSLDKLYFCEECDAVRCDLCSAIEIASYFCPNCLFDVPSANVRADKNRCARSCFSCPTCESSLSIQASDQPSTDNAVGPTATAMTLSGPPYALVCSGCKWSSKEVGWSFDKPTGIALQLQKMNTQVDLVQSEFDSLKDHLESYITLSNPTPSSSSSSRSTRNPSRHISHLTQMAQRALHRDVGGLVAYSARSKRSSPAEKGEKEKFGWDELDEYVPKDSWRRTGLEKGLEDVDLIRDFEESGASGLAALVKRWQSSWDRGSMSREILPQRIPLQTKLTKRCPHPNCRHLLIQPDTKTVRMKIKMVASNYLPLVEIGRRRRRLPSNDISESPDQMSVQDMEKQRRERRRTRGGNPVREEDELMDTPFKAGETYSFQIALTNPLYDPIQIRLTLPHQPKKAPKTDFSVIIPTPHFTINALKDAWAYEEDDESDDYLMGGSGIGGLEAGFSEEGTTTTGTGTNTGTLSRKSKLTILSSNNNKRSKENLNGIEKKGNITKVGLDIQILPEIVRKSKVEFDLEIRYTYKADDLGTPTNDKDENKSKDKDNSTQNKEEYKNFTFWTRVNLGHVE</sequence>
<evidence type="ECO:0000256" key="12">
    <source>
        <dbReference type="ARBA" id="ARBA00034864"/>
    </source>
</evidence>
<comment type="subunit">
    <text evidence="13">Subunit of dynactin, a multiprotein complex part of a tripartite complex with dynein and a adapter, such as BICDL1, BICD2 or HOOK3. The dynactin complex is built around ACTR1A/ACTB filament and consists of an actin-related filament composed of a shoulder domain, a pointed end and a barbed end. Its length is defined by its flexible shoulder domain. The soulder is composed of 2 DCTN1 subunits, 4 DCTN2 and 2 DCTN3. The 4 DCNT2 (via N-terminus) bind the ACTR1A filament and act as molecular rulers to determine the length. The pointed end is important for binding dynein-dynactin cargo adapters. Consists of 4 subunits: ACTR10, DCNT4, DCTN5 and DCTN6. The barbed end is composed of a CAPZA1:CAPZB heterodimers, which binds ACTR1A/ACTB filament and dynactin and stabilizes dynactin. Interacts with ATP7B, but not ATP7A, in a copper-dependent manner. Interacts with ANK2; this interaction is required for localization at costameres. Interacts with N4BP2L1.</text>
</comment>
<reference evidence="15 16" key="1">
    <citation type="submission" date="2024-01" db="EMBL/GenBank/DDBJ databases">
        <title>Comparative genomics of Cryptococcus and Kwoniella reveals pathogenesis evolution and contrasting modes of karyotype evolution via chromosome fusion or intercentromeric recombination.</title>
        <authorList>
            <person name="Coelho M.A."/>
            <person name="David-Palma M."/>
            <person name="Shea T."/>
            <person name="Bowers K."/>
            <person name="McGinley-Smith S."/>
            <person name="Mohammad A.W."/>
            <person name="Gnirke A."/>
            <person name="Yurkov A.M."/>
            <person name="Nowrousian M."/>
            <person name="Sun S."/>
            <person name="Cuomo C.A."/>
            <person name="Heitman J."/>
        </authorList>
    </citation>
    <scope>NUCLEOTIDE SEQUENCE [LARGE SCALE GENOMIC DNA]</scope>
    <source>
        <strain evidence="15 16">CBS 6074</strain>
    </source>
</reference>
<evidence type="ECO:0000256" key="13">
    <source>
        <dbReference type="ARBA" id="ARBA00093507"/>
    </source>
</evidence>
<dbReference type="RefSeq" id="XP_066074489.1">
    <property type="nucleotide sequence ID" value="XM_066218392.1"/>
</dbReference>
<evidence type="ECO:0000256" key="14">
    <source>
        <dbReference type="SAM" id="MobiDB-lite"/>
    </source>
</evidence>
<evidence type="ECO:0000256" key="11">
    <source>
        <dbReference type="ARBA" id="ARBA00034776"/>
    </source>
</evidence>
<feature type="region of interest" description="Disordered" evidence="14">
    <location>
        <begin position="554"/>
        <end position="578"/>
    </location>
</feature>
<dbReference type="Pfam" id="PF05502">
    <property type="entry name" value="Dynactin_p62"/>
    <property type="match status" value="2"/>
</dbReference>
<protein>
    <recommendedName>
        <fullName evidence="12">Dynactin subunit 4</fullName>
    </recommendedName>
</protein>
<feature type="compositionally biased region" description="Low complexity" evidence="14">
    <location>
        <begin position="175"/>
        <end position="190"/>
    </location>
</feature>